<dbReference type="Pfam" id="PF00035">
    <property type="entry name" value="dsrm"/>
    <property type="match status" value="1"/>
</dbReference>
<name>A0A085M2X4_9BILA</name>
<dbReference type="InterPro" id="IPR002464">
    <property type="entry name" value="DNA/RNA_helicase_DEAH_CS"/>
</dbReference>
<dbReference type="InterPro" id="IPR014720">
    <property type="entry name" value="dsRBD_dom"/>
</dbReference>
<organism evidence="7 8">
    <name type="scientific">Trichuris suis</name>
    <name type="common">pig whipworm</name>
    <dbReference type="NCBI Taxonomy" id="68888"/>
    <lineage>
        <taxon>Eukaryota</taxon>
        <taxon>Metazoa</taxon>
        <taxon>Ecdysozoa</taxon>
        <taxon>Nematoda</taxon>
        <taxon>Enoplea</taxon>
        <taxon>Dorylaimia</taxon>
        <taxon>Trichinellida</taxon>
        <taxon>Trichuridae</taxon>
        <taxon>Trichuris</taxon>
    </lineage>
</organism>
<dbReference type="GO" id="GO:0016787">
    <property type="term" value="F:hydrolase activity"/>
    <property type="evidence" value="ECO:0007669"/>
    <property type="project" value="UniProtKB-KW"/>
</dbReference>
<evidence type="ECO:0000256" key="3">
    <source>
        <dbReference type="ARBA" id="ARBA00022806"/>
    </source>
</evidence>
<dbReference type="InterPro" id="IPR011545">
    <property type="entry name" value="DEAD/DEAH_box_helicase_dom"/>
</dbReference>
<dbReference type="SMART" id="SM00490">
    <property type="entry name" value="HELICc"/>
    <property type="match status" value="1"/>
</dbReference>
<dbReference type="SUPFAM" id="SSF54768">
    <property type="entry name" value="dsRNA-binding domain-like"/>
    <property type="match status" value="1"/>
</dbReference>
<evidence type="ECO:0000313" key="8">
    <source>
        <dbReference type="Proteomes" id="UP000030764"/>
    </source>
</evidence>
<dbReference type="GO" id="GO:0003724">
    <property type="term" value="F:RNA helicase activity"/>
    <property type="evidence" value="ECO:0007669"/>
    <property type="project" value="TreeGrafter"/>
</dbReference>
<dbReference type="CDD" id="cd18791">
    <property type="entry name" value="SF2_C_RHA"/>
    <property type="match status" value="1"/>
</dbReference>
<gene>
    <name evidence="7" type="ORF">M513_07620</name>
</gene>
<evidence type="ECO:0000256" key="2">
    <source>
        <dbReference type="ARBA" id="ARBA00022801"/>
    </source>
</evidence>
<dbReference type="Gene3D" id="1.20.120.1080">
    <property type="match status" value="1"/>
</dbReference>
<protein>
    <recommendedName>
        <fullName evidence="9">RNA helicase</fullName>
    </recommendedName>
</protein>
<sequence>MQTLSVQMVPKEKDKYAACSIMFSQNGLFLCFVERLSHWNKLVCRCGAKAKGKVLESVNEVHPKGMLFNFFQAMQWEVPKLSTTRTGPAHTPIWHCQVTFRLPDSENIFSFHSPIESATKSEAEKWAAYSACQFLKEKFDHFPQKKKHHADVLLERLNREEEESRQWSHLEKSPKAVAHEFLQVSNKLDFVEETVEKADDGVKASLSISWPFEYTTTATRSSRRRAIAVVYWEWLCALQRAGCFDDHFKPVFHSEEEIQEFKRFQLTPPKVAIPADLQARMDRLIKNYAVLSKTLTDSLERFRIKEVVDRWLVDPATNDVIEEDDIDVPLDDSKCLNRSHRLYVAAQRIRNSSDPVIADVRLFRRQLPVFIIRNELLTALEEHQVVVVAGDTGCGKTTQIPQFIFDDYVTQLRGAECNIVVTQPRRISAVSMASRLAFERAEELGETVGYNVRLSRCLPTLPGSIVFMTPGTFLRTAMFSDKVDSISHVIIDEVHERDILTDLLLVYMKQKLALMPSMKLILMSASIDTAKFSSFFDDCPVIHTSGRLYEVDEYFMPEIANIIGRELNSETAKPKETVEVDVSFVADVVSWIHGNKPPGDILCFLPSWNDISNVRAAIGAVDDLIVLPCHSRLPLAEQKRIFERVPEGQRKVVLATNIAETSITVENIRYVVNTGLRKTGILATSGNWLSHRQQWASQSSQVQRKGRAGRHCEGECYHIFSREDMAKMPEFETPAIQTAPLERLLLMTKTLFQASDPLEMLSRCMDPPSPQGLESARRLLVGLDIFDDNNELTNVGRYVAHLGCHPFLGVALLYSVVFRCVEPMLCIASVYESGEDFFDSMPDEKSEMQDLFDWLLGSSYSYHTATVNLCRAAAEVNTSSAGEFETNEFFASNLLSSKAAKFILGLKQQFAEELATSGIIDNVDSVLSDRAPLNSFSNHTDILKAALASGLFENVAKATRGRIDYRGKIDVEAVRISECSSKPVRIRRLGKTFMKDNANWWSEWFLYYQKIWNERSENFVVDGLSMISPIVALLFSGLKPTIVNESFEEPHVILQLGSAKHFRLQVDTLNEAELLLQFRSVLHAFFKLSLEHRLAVFKFLDNSSLDEWHANMLEVLSELVALKQSRTDFHCSDSIFNESKCS</sequence>
<dbReference type="Proteomes" id="UP000030764">
    <property type="component" value="Unassembled WGS sequence"/>
</dbReference>
<dbReference type="PANTHER" id="PTHR18934">
    <property type="entry name" value="ATP-DEPENDENT RNA HELICASE"/>
    <property type="match status" value="1"/>
</dbReference>
<feature type="domain" description="Helicase C-terminal" evidence="6">
    <location>
        <begin position="584"/>
        <end position="752"/>
    </location>
</feature>
<dbReference type="Pfam" id="PF00270">
    <property type="entry name" value="DEAD"/>
    <property type="match status" value="1"/>
</dbReference>
<evidence type="ECO:0000259" key="5">
    <source>
        <dbReference type="PROSITE" id="PS51192"/>
    </source>
</evidence>
<dbReference type="SMART" id="SM00358">
    <property type="entry name" value="DSRM"/>
    <property type="match status" value="1"/>
</dbReference>
<dbReference type="CDD" id="cd00048">
    <property type="entry name" value="DSRM_SF"/>
    <property type="match status" value="1"/>
</dbReference>
<dbReference type="PANTHER" id="PTHR18934:SF257">
    <property type="entry name" value="ATP-DEPENDENT RNA HELICASE DHX30"/>
    <property type="match status" value="1"/>
</dbReference>
<dbReference type="CDD" id="cd17917">
    <property type="entry name" value="DEXHc_RHA-like"/>
    <property type="match status" value="1"/>
</dbReference>
<evidence type="ECO:0000313" key="7">
    <source>
        <dbReference type="EMBL" id="KFD51570.1"/>
    </source>
</evidence>
<evidence type="ECO:0000259" key="6">
    <source>
        <dbReference type="PROSITE" id="PS51194"/>
    </source>
</evidence>
<dbReference type="GO" id="GO:0005524">
    <property type="term" value="F:ATP binding"/>
    <property type="evidence" value="ECO:0007669"/>
    <property type="project" value="UniProtKB-KW"/>
</dbReference>
<evidence type="ECO:0000256" key="1">
    <source>
        <dbReference type="ARBA" id="ARBA00022741"/>
    </source>
</evidence>
<keyword evidence="1" id="KW-0547">Nucleotide-binding</keyword>
<dbReference type="InterPro" id="IPR001650">
    <property type="entry name" value="Helicase_C-like"/>
</dbReference>
<keyword evidence="4" id="KW-0067">ATP-binding</keyword>
<dbReference type="SMART" id="SM00847">
    <property type="entry name" value="HA2"/>
    <property type="match status" value="1"/>
</dbReference>
<dbReference type="SMART" id="SM00487">
    <property type="entry name" value="DEXDc"/>
    <property type="match status" value="1"/>
</dbReference>
<dbReference type="InterPro" id="IPR027417">
    <property type="entry name" value="P-loop_NTPase"/>
</dbReference>
<keyword evidence="3" id="KW-0347">Helicase</keyword>
<feature type="domain" description="Helicase ATP-binding" evidence="5">
    <location>
        <begin position="377"/>
        <end position="545"/>
    </location>
</feature>
<dbReference type="GO" id="GO:0002151">
    <property type="term" value="F:G-quadruplex RNA binding"/>
    <property type="evidence" value="ECO:0007669"/>
    <property type="project" value="TreeGrafter"/>
</dbReference>
<dbReference type="Gene3D" id="3.30.160.20">
    <property type="match status" value="1"/>
</dbReference>
<dbReference type="GO" id="GO:0003678">
    <property type="term" value="F:DNA helicase activity"/>
    <property type="evidence" value="ECO:0007669"/>
    <property type="project" value="TreeGrafter"/>
</dbReference>
<keyword evidence="2" id="KW-0378">Hydrolase</keyword>
<dbReference type="SUPFAM" id="SSF52540">
    <property type="entry name" value="P-loop containing nucleoside triphosphate hydrolases"/>
    <property type="match status" value="1"/>
</dbReference>
<evidence type="ECO:0000256" key="4">
    <source>
        <dbReference type="ARBA" id="ARBA00022840"/>
    </source>
</evidence>
<dbReference type="InterPro" id="IPR007502">
    <property type="entry name" value="Helicase-assoc_dom"/>
</dbReference>
<dbReference type="GO" id="GO:0005634">
    <property type="term" value="C:nucleus"/>
    <property type="evidence" value="ECO:0007669"/>
    <property type="project" value="TreeGrafter"/>
</dbReference>
<dbReference type="PROSITE" id="PS00690">
    <property type="entry name" value="DEAH_ATP_HELICASE"/>
    <property type="match status" value="1"/>
</dbReference>
<dbReference type="EMBL" id="KL363238">
    <property type="protein sequence ID" value="KFD51570.1"/>
    <property type="molecule type" value="Genomic_DNA"/>
</dbReference>
<proteinExistence type="predicted"/>
<accession>A0A085M2X4</accession>
<dbReference type="Pfam" id="PF00271">
    <property type="entry name" value="Helicase_C"/>
    <property type="match status" value="1"/>
</dbReference>
<evidence type="ECO:0008006" key="9">
    <source>
        <dbReference type="Google" id="ProtNLM"/>
    </source>
</evidence>
<reference evidence="7 8" key="1">
    <citation type="journal article" date="2014" name="Nat. Genet.">
        <title>Genome and transcriptome of the porcine whipworm Trichuris suis.</title>
        <authorList>
            <person name="Jex A.R."/>
            <person name="Nejsum P."/>
            <person name="Schwarz E.M."/>
            <person name="Hu L."/>
            <person name="Young N.D."/>
            <person name="Hall R.S."/>
            <person name="Korhonen P.K."/>
            <person name="Liao S."/>
            <person name="Thamsborg S."/>
            <person name="Xia J."/>
            <person name="Xu P."/>
            <person name="Wang S."/>
            <person name="Scheerlinck J.P."/>
            <person name="Hofmann A."/>
            <person name="Sternberg P.W."/>
            <person name="Wang J."/>
            <person name="Gasser R.B."/>
        </authorList>
    </citation>
    <scope>NUCLEOTIDE SEQUENCE [LARGE SCALE GENOMIC DNA]</scope>
    <source>
        <strain evidence="7">DCEP-RM93M</strain>
    </source>
</reference>
<dbReference type="GO" id="GO:0005737">
    <property type="term" value="C:cytoplasm"/>
    <property type="evidence" value="ECO:0007669"/>
    <property type="project" value="TreeGrafter"/>
</dbReference>
<dbReference type="AlphaFoldDB" id="A0A085M2X4"/>
<dbReference type="PROSITE" id="PS51192">
    <property type="entry name" value="HELICASE_ATP_BIND_1"/>
    <property type="match status" value="1"/>
</dbReference>
<keyword evidence="8" id="KW-1185">Reference proteome</keyword>
<dbReference type="Gene3D" id="3.40.50.300">
    <property type="entry name" value="P-loop containing nucleotide triphosphate hydrolases"/>
    <property type="match status" value="2"/>
</dbReference>
<dbReference type="PROSITE" id="PS51194">
    <property type="entry name" value="HELICASE_CTER"/>
    <property type="match status" value="1"/>
</dbReference>
<dbReference type="InterPro" id="IPR014001">
    <property type="entry name" value="Helicase_ATP-bd"/>
</dbReference>